<dbReference type="AlphaFoldDB" id="A0A0K0F4P4"/>
<dbReference type="WBParaSite" id="SVE_0378300.1">
    <property type="protein sequence ID" value="SVE_0378300.1"/>
    <property type="gene ID" value="SVE_0378300"/>
</dbReference>
<protein>
    <submittedName>
        <fullName evidence="3">LRAT domain-containing protein</fullName>
    </submittedName>
</protein>
<sequence>MDKENFNNPWISQQDLVGQLEPGDLIEFRRCALSGTQLYKHWGIYMGFRNGIHEIGHVTNGDKIDEKPKSSKKRNSFGLRFKRKKSISTC</sequence>
<proteinExistence type="predicted"/>
<reference evidence="3" key="2">
    <citation type="submission" date="2015-08" db="UniProtKB">
        <authorList>
            <consortium name="WormBaseParasite"/>
        </authorList>
    </citation>
    <scope>IDENTIFICATION</scope>
</reference>
<dbReference type="Gene3D" id="3.90.1720.10">
    <property type="entry name" value="endopeptidase domain like (from Nostoc punctiforme)"/>
    <property type="match status" value="1"/>
</dbReference>
<organism evidence="2 3">
    <name type="scientific">Strongyloides venezuelensis</name>
    <name type="common">Threadworm</name>
    <dbReference type="NCBI Taxonomy" id="75913"/>
    <lineage>
        <taxon>Eukaryota</taxon>
        <taxon>Metazoa</taxon>
        <taxon>Ecdysozoa</taxon>
        <taxon>Nematoda</taxon>
        <taxon>Chromadorea</taxon>
        <taxon>Rhabditida</taxon>
        <taxon>Tylenchina</taxon>
        <taxon>Panagrolaimomorpha</taxon>
        <taxon>Strongyloidoidea</taxon>
        <taxon>Strongyloididae</taxon>
        <taxon>Strongyloides</taxon>
    </lineage>
</organism>
<accession>A0A0K0F4P4</accession>
<dbReference type="STRING" id="75913.A0A0K0F4P4"/>
<dbReference type="Proteomes" id="UP000035680">
    <property type="component" value="Unassembled WGS sequence"/>
</dbReference>
<name>A0A0K0F4P4_STRVS</name>
<dbReference type="InterPro" id="IPR007053">
    <property type="entry name" value="LRAT_dom"/>
</dbReference>
<feature type="domain" description="LRAT" evidence="1">
    <location>
        <begin position="19"/>
        <end position="78"/>
    </location>
</feature>
<evidence type="ECO:0000259" key="1">
    <source>
        <dbReference type="Pfam" id="PF04970"/>
    </source>
</evidence>
<keyword evidence="2" id="KW-1185">Reference proteome</keyword>
<reference evidence="2" key="1">
    <citation type="submission" date="2014-07" db="EMBL/GenBank/DDBJ databases">
        <authorList>
            <person name="Martin A.A"/>
            <person name="De Silva N."/>
        </authorList>
    </citation>
    <scope>NUCLEOTIDE SEQUENCE</scope>
</reference>
<dbReference type="Pfam" id="PF04970">
    <property type="entry name" value="LRAT"/>
    <property type="match status" value="1"/>
</dbReference>
<evidence type="ECO:0000313" key="2">
    <source>
        <dbReference type="Proteomes" id="UP000035680"/>
    </source>
</evidence>
<evidence type="ECO:0000313" key="3">
    <source>
        <dbReference type="WBParaSite" id="SVE_0378300.1"/>
    </source>
</evidence>